<reference evidence="1" key="2">
    <citation type="journal article" date="2024" name="Plant">
        <title>Genomic evolution and insights into agronomic trait innovations of Sesamum species.</title>
        <authorList>
            <person name="Miao H."/>
            <person name="Wang L."/>
            <person name="Qu L."/>
            <person name="Liu H."/>
            <person name="Sun Y."/>
            <person name="Le M."/>
            <person name="Wang Q."/>
            <person name="Wei S."/>
            <person name="Zheng Y."/>
            <person name="Lin W."/>
            <person name="Duan Y."/>
            <person name="Cao H."/>
            <person name="Xiong S."/>
            <person name="Wang X."/>
            <person name="Wei L."/>
            <person name="Li C."/>
            <person name="Ma Q."/>
            <person name="Ju M."/>
            <person name="Zhao R."/>
            <person name="Li G."/>
            <person name="Mu C."/>
            <person name="Tian Q."/>
            <person name="Mei H."/>
            <person name="Zhang T."/>
            <person name="Gao T."/>
            <person name="Zhang H."/>
        </authorList>
    </citation>
    <scope>NUCLEOTIDE SEQUENCE</scope>
    <source>
        <strain evidence="1">3651</strain>
    </source>
</reference>
<protein>
    <recommendedName>
        <fullName evidence="3">TLDc domain-containing protein</fullName>
    </recommendedName>
</protein>
<evidence type="ECO:0000313" key="1">
    <source>
        <dbReference type="EMBL" id="KAK4434598.1"/>
    </source>
</evidence>
<reference evidence="1" key="1">
    <citation type="submission" date="2020-06" db="EMBL/GenBank/DDBJ databases">
        <authorList>
            <person name="Li T."/>
            <person name="Hu X."/>
            <person name="Zhang T."/>
            <person name="Song X."/>
            <person name="Zhang H."/>
            <person name="Dai N."/>
            <person name="Sheng W."/>
            <person name="Hou X."/>
            <person name="Wei L."/>
        </authorList>
    </citation>
    <scope>NUCLEOTIDE SEQUENCE</scope>
    <source>
        <strain evidence="1">3651</strain>
        <tissue evidence="1">Leaf</tissue>
    </source>
</reference>
<proteinExistence type="predicted"/>
<gene>
    <name evidence="1" type="ORF">Salat_0622600</name>
</gene>
<keyword evidence="2" id="KW-1185">Reference proteome</keyword>
<comment type="caution">
    <text evidence="1">The sequence shown here is derived from an EMBL/GenBank/DDBJ whole genome shotgun (WGS) entry which is preliminary data.</text>
</comment>
<accession>A0AAE2CU65</accession>
<name>A0AAE2CU65_9LAMI</name>
<dbReference type="EMBL" id="JACGWO010000002">
    <property type="protein sequence ID" value="KAK4434598.1"/>
    <property type="molecule type" value="Genomic_DNA"/>
</dbReference>
<evidence type="ECO:0008006" key="3">
    <source>
        <dbReference type="Google" id="ProtNLM"/>
    </source>
</evidence>
<evidence type="ECO:0000313" key="2">
    <source>
        <dbReference type="Proteomes" id="UP001293254"/>
    </source>
</evidence>
<dbReference type="Proteomes" id="UP001293254">
    <property type="component" value="Unassembled WGS sequence"/>
</dbReference>
<organism evidence="1 2">
    <name type="scientific">Sesamum alatum</name>
    <dbReference type="NCBI Taxonomy" id="300844"/>
    <lineage>
        <taxon>Eukaryota</taxon>
        <taxon>Viridiplantae</taxon>
        <taxon>Streptophyta</taxon>
        <taxon>Embryophyta</taxon>
        <taxon>Tracheophyta</taxon>
        <taxon>Spermatophyta</taxon>
        <taxon>Magnoliopsida</taxon>
        <taxon>eudicotyledons</taxon>
        <taxon>Gunneridae</taxon>
        <taxon>Pentapetalae</taxon>
        <taxon>asterids</taxon>
        <taxon>lamiids</taxon>
        <taxon>Lamiales</taxon>
        <taxon>Pedaliaceae</taxon>
        <taxon>Sesamum</taxon>
    </lineage>
</organism>
<dbReference type="AlphaFoldDB" id="A0AAE2CU65"/>
<sequence>MYFGMLWYLCSSKLETDGLFTVLAEGRKTFVYSHLHPTGRVYEPHPKPVGVAFGGSIGNERIFMDEDFARVTIRHHAVDKTYHMVPFSPNQGFLPVEASVLEVEAWGLGGRTAREIQASYKKREDLFTEQRRKVSKSFQPALLELHALLQGDRPTGHFSPASRKLSAQSRDILTLFENQGADCWAGVENGVEGFLDALTKVTVILGGKSSVRRLTWTWQLGFDSLALRALHCAKNSMHEANLGSSALNSILTFDRNFNIICN</sequence>